<sequence>MKKGFALITAVIFVVLIATIGMLSLSIASNSVKNSSDIYLREEAELLAISAAEHAILAIQAHNFNQNCINKITSTYPDDKHPQYNINVSIRYIGNNLPNDCETAYNGDINIFYDDKNNPINDKYQVAIIDIVVKTSENITNEPITFHRRITQPLNFTKIAIKPKPINKNTP</sequence>
<organism evidence="1 2">
    <name type="scientific">Campylobacter sputorum subsp. sputorum</name>
    <dbReference type="NCBI Taxonomy" id="32024"/>
    <lineage>
        <taxon>Bacteria</taxon>
        <taxon>Pseudomonadati</taxon>
        <taxon>Campylobacterota</taxon>
        <taxon>Epsilonproteobacteria</taxon>
        <taxon>Campylobacterales</taxon>
        <taxon>Campylobacteraceae</taxon>
        <taxon>Campylobacter</taxon>
    </lineage>
</organism>
<dbReference type="RefSeq" id="WP_089182276.1">
    <property type="nucleotide sequence ID" value="NZ_CP043427.1"/>
</dbReference>
<dbReference type="OrthoDB" id="5372904at2"/>
<evidence type="ECO:0000313" key="1">
    <source>
        <dbReference type="EMBL" id="SUX11558.1"/>
    </source>
</evidence>
<gene>
    <name evidence="1" type="ORF">NCTC12475_01787</name>
</gene>
<reference evidence="1 2" key="1">
    <citation type="submission" date="2018-06" db="EMBL/GenBank/DDBJ databases">
        <authorList>
            <consortium name="Pathogen Informatics"/>
            <person name="Doyle S."/>
        </authorList>
    </citation>
    <scope>NUCLEOTIDE SEQUENCE [LARGE SCALE GENOMIC DNA]</scope>
    <source>
        <strain evidence="1 2">NCTC12475</strain>
    </source>
</reference>
<protein>
    <submittedName>
        <fullName evidence="1">Uncharacterized protein</fullName>
    </submittedName>
</protein>
<dbReference type="GeneID" id="93090425"/>
<accession>A0A381DLP3</accession>
<dbReference type="AlphaFoldDB" id="A0A381DLP3"/>
<keyword evidence="2" id="KW-1185">Reference proteome</keyword>
<proteinExistence type="predicted"/>
<dbReference type="Proteomes" id="UP000254920">
    <property type="component" value="Unassembled WGS sequence"/>
</dbReference>
<dbReference type="STRING" id="32024.GCA_000788295_00488"/>
<dbReference type="EMBL" id="UFVD01000001">
    <property type="protein sequence ID" value="SUX11558.1"/>
    <property type="molecule type" value="Genomic_DNA"/>
</dbReference>
<evidence type="ECO:0000313" key="2">
    <source>
        <dbReference type="Proteomes" id="UP000254920"/>
    </source>
</evidence>
<name>A0A381DLP3_9BACT</name>